<name>A0A369QAS0_9BACT</name>
<proteinExistence type="predicted"/>
<dbReference type="Gene3D" id="3.40.630.30">
    <property type="match status" value="1"/>
</dbReference>
<dbReference type="PROSITE" id="PS51186">
    <property type="entry name" value="GNAT"/>
    <property type="match status" value="1"/>
</dbReference>
<sequence>MQILFRADGNSTIGLGHLVRTLALAEMLHPFYTCSWAIQEPSEAISQQIKQSGCTLIKLPATTDYVAEAKYLTETYAHQFSAVILDGYLFTTDYQQILRPFFKIICIDDLHTGHFVANTVINPAGGISPDNYSKEAYTKIYAGPEYALLRPPFLEAATAIRTLPAISRVFMNMGGADPENFTAQVLENLAQLPGEIKIEVVVGSAYRHRSSLAKWADRNTNVTIHQQLSAAQMCQLMQACSLAILPPSTVAYEWCSVGGPLYFIQTAENQENLKNFLLQEQLALPFDELNNLLPETRLSATYFAEQLHKQRQFFDGQSPARLCQVVDQLFYRDLLHLRRTNSGDLQLLFHWINDPVVRRFSLNPETVPLTTHTTWFRYKLTDKNCFIFIAEIRQVPVGMIRFDIHQRETIISYLVDENYRGKGLGTLLLQEGILKFKIEAHQVSSISGLVQKENIASIKAFTKAGFTINPEGDKDYPNVLKFTLLN</sequence>
<dbReference type="CDD" id="cd04301">
    <property type="entry name" value="NAT_SF"/>
    <property type="match status" value="1"/>
</dbReference>
<evidence type="ECO:0000256" key="2">
    <source>
        <dbReference type="PIRSR" id="PIRSR620023-2"/>
    </source>
</evidence>
<dbReference type="InterPro" id="IPR000182">
    <property type="entry name" value="GNAT_dom"/>
</dbReference>
<dbReference type="NCBIfam" id="TIGR03590">
    <property type="entry name" value="PseG"/>
    <property type="match status" value="1"/>
</dbReference>
<reference evidence="4 5" key="1">
    <citation type="submission" date="2018-04" db="EMBL/GenBank/DDBJ databases">
        <title>Adhaeribacter sp. HMF7616 genome sequencing and assembly.</title>
        <authorList>
            <person name="Kang H."/>
            <person name="Kang J."/>
            <person name="Cha I."/>
            <person name="Kim H."/>
            <person name="Joh K."/>
        </authorList>
    </citation>
    <scope>NUCLEOTIDE SEQUENCE [LARGE SCALE GENOMIC DNA]</scope>
    <source>
        <strain evidence="4 5">HMF7616</strain>
    </source>
</reference>
<gene>
    <name evidence="4" type="ORF">AHMF7616_00601</name>
</gene>
<dbReference type="PANTHER" id="PTHR43328">
    <property type="entry name" value="ACETYLTRANSFERASE-RELATED"/>
    <property type="match status" value="1"/>
</dbReference>
<dbReference type="EMBL" id="QASA01000001">
    <property type="protein sequence ID" value="RDC62011.1"/>
    <property type="molecule type" value="Genomic_DNA"/>
</dbReference>
<dbReference type="InterPro" id="IPR020023">
    <property type="entry name" value="PseG"/>
</dbReference>
<evidence type="ECO:0000256" key="1">
    <source>
        <dbReference type="PIRSR" id="PIRSR620023-1"/>
    </source>
</evidence>
<evidence type="ECO:0000313" key="5">
    <source>
        <dbReference type="Proteomes" id="UP000253919"/>
    </source>
</evidence>
<dbReference type="Gene3D" id="3.40.50.2000">
    <property type="entry name" value="Glycogen Phosphorylase B"/>
    <property type="match status" value="1"/>
</dbReference>
<evidence type="ECO:0000259" key="3">
    <source>
        <dbReference type="PROSITE" id="PS51186"/>
    </source>
</evidence>
<evidence type="ECO:0000313" key="4">
    <source>
        <dbReference type="EMBL" id="RDC62011.1"/>
    </source>
</evidence>
<dbReference type="Proteomes" id="UP000253919">
    <property type="component" value="Unassembled WGS sequence"/>
</dbReference>
<dbReference type="PANTHER" id="PTHR43328:SF1">
    <property type="entry name" value="N-ACETYLTRANSFERASE DOMAIN-CONTAINING PROTEIN"/>
    <property type="match status" value="1"/>
</dbReference>
<organism evidence="4 5">
    <name type="scientific">Adhaeribacter pallidiroseus</name>
    <dbReference type="NCBI Taxonomy" id="2072847"/>
    <lineage>
        <taxon>Bacteria</taxon>
        <taxon>Pseudomonadati</taxon>
        <taxon>Bacteroidota</taxon>
        <taxon>Cytophagia</taxon>
        <taxon>Cytophagales</taxon>
        <taxon>Hymenobacteraceae</taxon>
        <taxon>Adhaeribacter</taxon>
    </lineage>
</organism>
<keyword evidence="5" id="KW-1185">Reference proteome</keyword>
<feature type="active site" description="Proton acceptor" evidence="1">
    <location>
        <position position="17"/>
    </location>
</feature>
<dbReference type="OrthoDB" id="6290225at2"/>
<dbReference type="Gene3D" id="3.40.50.11190">
    <property type="match status" value="1"/>
</dbReference>
<feature type="domain" description="N-acetyltransferase" evidence="3">
    <location>
        <begin position="335"/>
        <end position="485"/>
    </location>
</feature>
<dbReference type="GO" id="GO:0016747">
    <property type="term" value="F:acyltransferase activity, transferring groups other than amino-acyl groups"/>
    <property type="evidence" value="ECO:0007669"/>
    <property type="project" value="InterPro"/>
</dbReference>
<dbReference type="SUPFAM" id="SSF55729">
    <property type="entry name" value="Acyl-CoA N-acyltransferases (Nat)"/>
    <property type="match status" value="1"/>
</dbReference>
<protein>
    <recommendedName>
        <fullName evidence="3">N-acetyltransferase domain-containing protein</fullName>
    </recommendedName>
</protein>
<accession>A0A369QAS0</accession>
<dbReference type="RefSeq" id="WP_115371518.1">
    <property type="nucleotide sequence ID" value="NZ_QASA01000001.1"/>
</dbReference>
<dbReference type="Pfam" id="PF13302">
    <property type="entry name" value="Acetyltransf_3"/>
    <property type="match status" value="1"/>
</dbReference>
<feature type="binding site" evidence="2">
    <location>
        <position position="253"/>
    </location>
    <ligand>
        <name>substrate</name>
    </ligand>
</feature>
<dbReference type="SUPFAM" id="SSF53756">
    <property type="entry name" value="UDP-Glycosyltransferase/glycogen phosphorylase"/>
    <property type="match status" value="1"/>
</dbReference>
<comment type="caution">
    <text evidence="4">The sequence shown here is derived from an EMBL/GenBank/DDBJ whole genome shotgun (WGS) entry which is preliminary data.</text>
</comment>
<dbReference type="InterPro" id="IPR016181">
    <property type="entry name" value="Acyl_CoA_acyltransferase"/>
</dbReference>
<dbReference type="AlphaFoldDB" id="A0A369QAS0"/>
<feature type="binding site" evidence="2">
    <location>
        <position position="150"/>
    </location>
    <ligand>
        <name>substrate</name>
    </ligand>
</feature>